<protein>
    <recommendedName>
        <fullName evidence="1">Transposase (putative) gypsy type domain-containing protein</fullName>
    </recommendedName>
</protein>
<proteinExistence type="predicted"/>
<organism evidence="2 3">
    <name type="scientific">Helianthus annuus</name>
    <name type="common">Common sunflower</name>
    <dbReference type="NCBI Taxonomy" id="4232"/>
    <lineage>
        <taxon>Eukaryota</taxon>
        <taxon>Viridiplantae</taxon>
        <taxon>Streptophyta</taxon>
        <taxon>Embryophyta</taxon>
        <taxon>Tracheophyta</taxon>
        <taxon>Spermatophyta</taxon>
        <taxon>Magnoliopsida</taxon>
        <taxon>eudicotyledons</taxon>
        <taxon>Gunneridae</taxon>
        <taxon>Pentapetalae</taxon>
        <taxon>asterids</taxon>
        <taxon>campanulids</taxon>
        <taxon>Asterales</taxon>
        <taxon>Asteraceae</taxon>
        <taxon>Asteroideae</taxon>
        <taxon>Heliantheae alliance</taxon>
        <taxon>Heliantheae</taxon>
        <taxon>Helianthus</taxon>
    </lineage>
</organism>
<dbReference type="Pfam" id="PF04195">
    <property type="entry name" value="Transposase_28"/>
    <property type="match status" value="1"/>
</dbReference>
<dbReference type="Gramene" id="mRNA:HanXRQr2_Chr01g0016221">
    <property type="protein sequence ID" value="CDS:HanXRQr2_Chr01g0016221.1"/>
    <property type="gene ID" value="HanXRQr2_Chr01g0016221"/>
</dbReference>
<comment type="caution">
    <text evidence="2">The sequence shown here is derived from an EMBL/GenBank/DDBJ whole genome shotgun (WGS) entry which is preliminary data.</text>
</comment>
<dbReference type="AlphaFoldDB" id="A0A9K3JV76"/>
<name>A0A9K3JV76_HELAN</name>
<dbReference type="EMBL" id="MNCJ02000316">
    <property type="protein sequence ID" value="KAF5821628.1"/>
    <property type="molecule type" value="Genomic_DNA"/>
</dbReference>
<evidence type="ECO:0000313" key="2">
    <source>
        <dbReference type="EMBL" id="KAF5821628.1"/>
    </source>
</evidence>
<feature type="domain" description="Transposase (putative) gypsy type" evidence="1">
    <location>
        <begin position="51"/>
        <end position="117"/>
    </location>
</feature>
<evidence type="ECO:0000259" key="1">
    <source>
        <dbReference type="Pfam" id="PF04195"/>
    </source>
</evidence>
<dbReference type="InterPro" id="IPR007321">
    <property type="entry name" value="Transposase_28"/>
</dbReference>
<gene>
    <name evidence="2" type="ORF">HanXRQr2_Chr01g0016221</name>
</gene>
<sequence length="125" mass="14480">MSRKGRSLIRSIGTKEELESFFTAYKIWSEFTPSIPGLNDPVVCSPERIVVYTLSFSFCGVRYPLSPFKMALLKHYCIRFSQLHPLAFMRIVHLELSSAAFAGEPSLPLFRRFYRLRSDGDRFTF</sequence>
<reference evidence="2" key="2">
    <citation type="submission" date="2020-06" db="EMBL/GenBank/DDBJ databases">
        <title>Helianthus annuus Genome sequencing and assembly Release 2.</title>
        <authorList>
            <person name="Gouzy J."/>
            <person name="Langlade N."/>
            <person name="Munos S."/>
        </authorList>
    </citation>
    <scope>NUCLEOTIDE SEQUENCE</scope>
    <source>
        <tissue evidence="2">Leaves</tissue>
    </source>
</reference>
<reference evidence="2" key="1">
    <citation type="journal article" date="2017" name="Nature">
        <title>The sunflower genome provides insights into oil metabolism, flowering and Asterid evolution.</title>
        <authorList>
            <person name="Badouin H."/>
            <person name="Gouzy J."/>
            <person name="Grassa C.J."/>
            <person name="Murat F."/>
            <person name="Staton S.E."/>
            <person name="Cottret L."/>
            <person name="Lelandais-Briere C."/>
            <person name="Owens G.L."/>
            <person name="Carrere S."/>
            <person name="Mayjonade B."/>
            <person name="Legrand L."/>
            <person name="Gill N."/>
            <person name="Kane N.C."/>
            <person name="Bowers J.E."/>
            <person name="Hubner S."/>
            <person name="Bellec A."/>
            <person name="Berard A."/>
            <person name="Berges H."/>
            <person name="Blanchet N."/>
            <person name="Boniface M.C."/>
            <person name="Brunel D."/>
            <person name="Catrice O."/>
            <person name="Chaidir N."/>
            <person name="Claudel C."/>
            <person name="Donnadieu C."/>
            <person name="Faraut T."/>
            <person name="Fievet G."/>
            <person name="Helmstetter N."/>
            <person name="King M."/>
            <person name="Knapp S.J."/>
            <person name="Lai Z."/>
            <person name="Le Paslier M.C."/>
            <person name="Lippi Y."/>
            <person name="Lorenzon L."/>
            <person name="Mandel J.R."/>
            <person name="Marage G."/>
            <person name="Marchand G."/>
            <person name="Marquand E."/>
            <person name="Bret-Mestries E."/>
            <person name="Morien E."/>
            <person name="Nambeesan S."/>
            <person name="Nguyen T."/>
            <person name="Pegot-Espagnet P."/>
            <person name="Pouilly N."/>
            <person name="Raftis F."/>
            <person name="Sallet E."/>
            <person name="Schiex T."/>
            <person name="Thomas J."/>
            <person name="Vandecasteele C."/>
            <person name="Vares D."/>
            <person name="Vear F."/>
            <person name="Vautrin S."/>
            <person name="Crespi M."/>
            <person name="Mangin B."/>
            <person name="Burke J.M."/>
            <person name="Salse J."/>
            <person name="Munos S."/>
            <person name="Vincourt P."/>
            <person name="Rieseberg L.H."/>
            <person name="Langlade N.B."/>
        </authorList>
    </citation>
    <scope>NUCLEOTIDE SEQUENCE</scope>
    <source>
        <tissue evidence="2">Leaves</tissue>
    </source>
</reference>
<evidence type="ECO:0000313" key="3">
    <source>
        <dbReference type="Proteomes" id="UP000215914"/>
    </source>
</evidence>
<keyword evidence="3" id="KW-1185">Reference proteome</keyword>
<dbReference type="Proteomes" id="UP000215914">
    <property type="component" value="Unassembled WGS sequence"/>
</dbReference>
<accession>A0A9K3JV76</accession>